<accession>A0A9Q8PF68</accession>
<reference evidence="2" key="2">
    <citation type="journal article" date="2022" name="Microb. Genom.">
        <title>A chromosome-scale genome assembly of the tomato pathogen Cladosporium fulvum reveals a compartmentalized genome architecture and the presence of a dispensable chromosome.</title>
        <authorList>
            <person name="Zaccaron A.Z."/>
            <person name="Chen L.H."/>
            <person name="Samaras A."/>
            <person name="Stergiopoulos I."/>
        </authorList>
    </citation>
    <scope>NUCLEOTIDE SEQUENCE</scope>
    <source>
        <strain evidence="2">Race5_Kim</strain>
    </source>
</reference>
<organism evidence="2 3">
    <name type="scientific">Passalora fulva</name>
    <name type="common">Tomato leaf mold</name>
    <name type="synonym">Cladosporium fulvum</name>
    <dbReference type="NCBI Taxonomy" id="5499"/>
    <lineage>
        <taxon>Eukaryota</taxon>
        <taxon>Fungi</taxon>
        <taxon>Dikarya</taxon>
        <taxon>Ascomycota</taxon>
        <taxon>Pezizomycotina</taxon>
        <taxon>Dothideomycetes</taxon>
        <taxon>Dothideomycetidae</taxon>
        <taxon>Mycosphaerellales</taxon>
        <taxon>Mycosphaerellaceae</taxon>
        <taxon>Fulvia</taxon>
    </lineage>
</organism>
<evidence type="ECO:0000256" key="1">
    <source>
        <dbReference type="SAM" id="SignalP"/>
    </source>
</evidence>
<sequence>MGFTNILLSVLAATSIFIATTSAAPFDKEYVPVVKSAIDPDSDINFAAIPCNKSNDPTATACMRFEIEWKYDVDFCAALVERAIRLLHYQRFGPFTFTCDGDDDGNTLVELKPIDEAHPHCDKRARDDPPMVGGAGMECLHGRPDDYYVVHEDDSGAIQALLADNNQKRELEAQAPLAQTDDLRDHPEVLDDIEPNTQSCKSWPLNAAYSSYVIQIGTNWNPGICDPLFEKINAHRDQGVDAEWKCQSDWTGHILISFNTAGSDAEARALNSDLSWFFPSINGFNCEVSVHQQPVDQGGPPVGKHEMHRRDVPEDAVDPNTQSCRSWKIDAAFSWYLINIGANWNPAICDPLFKRLNVHRDQGTDANWSCQPDWSGGILISFNTSNSDAEAQAINSDLSYVFPSIDGGFNCGASTFRWPPDSGVLHFGEQEKQLQKRRFGGPRHPIPVNDVLQRAVAKKDQISDETPKQVEKRQTYYPDGPLEPQTQACHTVNHGFYNWYLISIGWPIDEDRCRDAGAAMDAAWIGFNEYRCFEDIYGNTRITFEMTINKGGNINNFLHEYWPEVNGFNCPDN</sequence>
<dbReference type="AlphaFoldDB" id="A0A9Q8PF68"/>
<feature type="signal peptide" evidence="1">
    <location>
        <begin position="1"/>
        <end position="23"/>
    </location>
</feature>
<evidence type="ECO:0000313" key="2">
    <source>
        <dbReference type="EMBL" id="UJO21358.1"/>
    </source>
</evidence>
<keyword evidence="3" id="KW-1185">Reference proteome</keyword>
<name>A0A9Q8PF68_PASFU</name>
<protein>
    <submittedName>
        <fullName evidence="2">Uncharacterized protein</fullName>
    </submittedName>
</protein>
<evidence type="ECO:0000313" key="3">
    <source>
        <dbReference type="Proteomes" id="UP000756132"/>
    </source>
</evidence>
<dbReference type="GeneID" id="71990952"/>
<dbReference type="KEGG" id="ffu:CLAFUR5_11074"/>
<gene>
    <name evidence="2" type="ORF">CLAFUR5_11074</name>
</gene>
<reference evidence="2" key="1">
    <citation type="submission" date="2021-12" db="EMBL/GenBank/DDBJ databases">
        <authorList>
            <person name="Zaccaron A."/>
            <person name="Stergiopoulos I."/>
        </authorList>
    </citation>
    <scope>NUCLEOTIDE SEQUENCE</scope>
    <source>
        <strain evidence="2">Race5_Kim</strain>
    </source>
</reference>
<proteinExistence type="predicted"/>
<dbReference type="Proteomes" id="UP000756132">
    <property type="component" value="Chromosome 8"/>
</dbReference>
<feature type="chain" id="PRO_5040119424" evidence="1">
    <location>
        <begin position="24"/>
        <end position="573"/>
    </location>
</feature>
<keyword evidence="1" id="KW-0732">Signal</keyword>
<dbReference type="EMBL" id="CP090170">
    <property type="protein sequence ID" value="UJO21358.1"/>
    <property type="molecule type" value="Genomic_DNA"/>
</dbReference>
<dbReference type="RefSeq" id="XP_047765724.1">
    <property type="nucleotide sequence ID" value="XM_047910222.1"/>
</dbReference>